<feature type="domain" description="Endonuclease/exonuclease/phosphatase" evidence="14">
    <location>
        <begin position="242"/>
        <end position="506"/>
    </location>
</feature>
<comment type="cofactor">
    <cofactor evidence="1">
        <name>Mn(2+)</name>
        <dbReference type="ChEBI" id="CHEBI:29035"/>
    </cofactor>
</comment>
<dbReference type="InterPro" id="IPR040459">
    <property type="entry name" value="MJ1316"/>
</dbReference>
<keyword evidence="6" id="KW-0507">mRNA processing</keyword>
<dbReference type="PANTHER" id="PTHR10682">
    <property type="entry name" value="POLY A POLYMERASE"/>
    <property type="match status" value="1"/>
</dbReference>
<reference evidence="19" key="1">
    <citation type="submission" date="2014-12" db="EMBL/GenBank/DDBJ databases">
        <title>Genome Sequence of Valsa Canker Pathogens Uncovers a Specific Adaption of Colonization on Woody Bark.</title>
        <authorList>
            <person name="Yin Z."/>
            <person name="Liu H."/>
            <person name="Gao X."/>
            <person name="Li Z."/>
            <person name="Song N."/>
            <person name="Ke X."/>
            <person name="Dai Q."/>
            <person name="Wu Y."/>
            <person name="Sun Y."/>
            <person name="Xu J.-R."/>
            <person name="Kang Z.K."/>
            <person name="Wang L."/>
            <person name="Huang L."/>
        </authorList>
    </citation>
    <scope>NUCLEOTIDE SEQUENCE [LARGE SCALE GENOMIC DNA]</scope>
    <source>
        <strain evidence="19">SXYL134</strain>
    </source>
</reference>
<dbReference type="EC" id="2.7.7.19" evidence="5"/>
<dbReference type="PANTHER" id="PTHR10682:SF23">
    <property type="entry name" value="POLYNUCLEOTIDE ADENYLYLTRANSFERASE"/>
    <property type="match status" value="1"/>
</dbReference>
<dbReference type="InterPro" id="IPR048840">
    <property type="entry name" value="PolA_pol_NTPase"/>
</dbReference>
<dbReference type="Pfam" id="PF20750">
    <property type="entry name" value="PAP_NTPase"/>
    <property type="match status" value="1"/>
</dbReference>
<feature type="compositionally biased region" description="Acidic residues" evidence="13">
    <location>
        <begin position="1047"/>
        <end position="1061"/>
    </location>
</feature>
<dbReference type="Gene3D" id="3.90.1140.10">
    <property type="entry name" value="Cyclic phosphodiesterase"/>
    <property type="match status" value="1"/>
</dbReference>
<evidence type="ECO:0000259" key="16">
    <source>
        <dbReference type="Pfam" id="PF04928"/>
    </source>
</evidence>
<keyword evidence="7" id="KW-0808">Transferase</keyword>
<evidence type="ECO:0000256" key="5">
    <source>
        <dbReference type="ARBA" id="ARBA00012388"/>
    </source>
</evidence>
<keyword evidence="9" id="KW-0547">Nucleotide-binding</keyword>
<dbReference type="GO" id="GO:0006397">
    <property type="term" value="P:mRNA processing"/>
    <property type="evidence" value="ECO:0007669"/>
    <property type="project" value="UniProtKB-KW"/>
</dbReference>
<dbReference type="SUPFAM" id="SSF81301">
    <property type="entry name" value="Nucleotidyltransferase"/>
    <property type="match status" value="1"/>
</dbReference>
<evidence type="ECO:0000259" key="17">
    <source>
        <dbReference type="Pfam" id="PF20750"/>
    </source>
</evidence>
<keyword evidence="12" id="KW-0539">Nucleus</keyword>
<dbReference type="Pfam" id="PF04928">
    <property type="entry name" value="PAP_central"/>
    <property type="match status" value="1"/>
</dbReference>
<dbReference type="InterPro" id="IPR007012">
    <property type="entry name" value="PolA_pol_cen_dom"/>
</dbReference>
<dbReference type="Pfam" id="PF03372">
    <property type="entry name" value="Exo_endo_phos"/>
    <property type="match status" value="1"/>
</dbReference>
<dbReference type="InterPro" id="IPR005135">
    <property type="entry name" value="Endo/exonuclease/phosphatase"/>
</dbReference>
<keyword evidence="10" id="KW-0067">ATP-binding</keyword>
<evidence type="ECO:0000256" key="11">
    <source>
        <dbReference type="ARBA" id="ARBA00022842"/>
    </source>
</evidence>
<gene>
    <name evidence="18" type="ORF">VP1G_02529</name>
</gene>
<dbReference type="Gene3D" id="1.10.1410.10">
    <property type="match status" value="1"/>
</dbReference>
<feature type="domain" description="Poly(A) polymerase nucleotidyltransferase" evidence="17">
    <location>
        <begin position="576"/>
        <end position="706"/>
    </location>
</feature>
<evidence type="ECO:0000256" key="4">
    <source>
        <dbReference type="ARBA" id="ARBA00010912"/>
    </source>
</evidence>
<feature type="domain" description="Poly(A) polymerase central" evidence="16">
    <location>
        <begin position="756"/>
        <end position="882"/>
    </location>
</feature>
<dbReference type="InterPro" id="IPR043519">
    <property type="entry name" value="NT_sf"/>
</dbReference>
<dbReference type="SUPFAM" id="SSF55144">
    <property type="entry name" value="LigT-like"/>
    <property type="match status" value="1"/>
</dbReference>
<protein>
    <recommendedName>
        <fullName evidence="5">polynucleotide adenylyltransferase</fullName>
        <ecNumber evidence="5">2.7.7.19</ecNumber>
    </recommendedName>
</protein>
<evidence type="ECO:0000256" key="10">
    <source>
        <dbReference type="ARBA" id="ARBA00022840"/>
    </source>
</evidence>
<dbReference type="InterPro" id="IPR036691">
    <property type="entry name" value="Endo/exonu/phosph_ase_sf"/>
</dbReference>
<dbReference type="Gene3D" id="3.30.460.10">
    <property type="entry name" value="Beta Polymerase, domain 2"/>
    <property type="match status" value="1"/>
</dbReference>
<dbReference type="GO" id="GO:0005524">
    <property type="term" value="F:ATP binding"/>
    <property type="evidence" value="ECO:0007669"/>
    <property type="project" value="UniProtKB-KW"/>
</dbReference>
<keyword evidence="8" id="KW-0479">Metal-binding</keyword>
<comment type="cofactor">
    <cofactor evidence="2">
        <name>Mg(2+)</name>
        <dbReference type="ChEBI" id="CHEBI:18420"/>
    </cofactor>
</comment>
<dbReference type="GO" id="GO:0003723">
    <property type="term" value="F:RNA binding"/>
    <property type="evidence" value="ECO:0007669"/>
    <property type="project" value="InterPro"/>
</dbReference>
<dbReference type="Pfam" id="PF04457">
    <property type="entry name" value="MJ1316"/>
    <property type="match status" value="1"/>
</dbReference>
<evidence type="ECO:0000256" key="3">
    <source>
        <dbReference type="ARBA" id="ARBA00004123"/>
    </source>
</evidence>
<proteinExistence type="inferred from homology"/>
<evidence type="ECO:0000256" key="6">
    <source>
        <dbReference type="ARBA" id="ARBA00022664"/>
    </source>
</evidence>
<evidence type="ECO:0000256" key="12">
    <source>
        <dbReference type="ARBA" id="ARBA00023242"/>
    </source>
</evidence>
<name>A0A194UU88_CYTMA</name>
<evidence type="ECO:0000256" key="2">
    <source>
        <dbReference type="ARBA" id="ARBA00001946"/>
    </source>
</evidence>
<accession>A0A194UU88</accession>
<dbReference type="Pfam" id="PF13563">
    <property type="entry name" value="2_5_RNA_ligase2"/>
    <property type="match status" value="1"/>
</dbReference>
<comment type="similarity">
    <text evidence="4">Belongs to the poly(A) polymerase family.</text>
</comment>
<evidence type="ECO:0000313" key="18">
    <source>
        <dbReference type="EMBL" id="KUI55179.1"/>
    </source>
</evidence>
<evidence type="ECO:0000256" key="13">
    <source>
        <dbReference type="SAM" id="MobiDB-lite"/>
    </source>
</evidence>
<dbReference type="AlphaFoldDB" id="A0A194UU88"/>
<feature type="region of interest" description="Disordered" evidence="13">
    <location>
        <begin position="1043"/>
        <end position="1067"/>
    </location>
</feature>
<evidence type="ECO:0000313" key="19">
    <source>
        <dbReference type="Proteomes" id="UP000078576"/>
    </source>
</evidence>
<keyword evidence="19" id="KW-1185">Reference proteome</keyword>
<evidence type="ECO:0000256" key="1">
    <source>
        <dbReference type="ARBA" id="ARBA00001936"/>
    </source>
</evidence>
<dbReference type="EMBL" id="KN714678">
    <property type="protein sequence ID" value="KUI55179.1"/>
    <property type="molecule type" value="Genomic_DNA"/>
</dbReference>
<dbReference type="GO" id="GO:0031123">
    <property type="term" value="P:RNA 3'-end processing"/>
    <property type="evidence" value="ECO:0007669"/>
    <property type="project" value="InterPro"/>
</dbReference>
<dbReference type="SUPFAM" id="SSF81631">
    <property type="entry name" value="PAP/OAS1 substrate-binding domain"/>
    <property type="match status" value="1"/>
</dbReference>
<dbReference type="SUPFAM" id="SSF55003">
    <property type="entry name" value="PAP/Archaeal CCA-adding enzyme, C-terminal domain"/>
    <property type="match status" value="1"/>
</dbReference>
<keyword evidence="11" id="KW-0460">Magnesium</keyword>
<comment type="subcellular location">
    <subcellularLocation>
        <location evidence="3">Nucleus</location>
    </subcellularLocation>
</comment>
<dbReference type="GO" id="GO:1990817">
    <property type="term" value="F:poly(A) RNA polymerase activity"/>
    <property type="evidence" value="ECO:0007669"/>
    <property type="project" value="UniProtKB-EC"/>
</dbReference>
<evidence type="ECO:0000256" key="9">
    <source>
        <dbReference type="ARBA" id="ARBA00022741"/>
    </source>
</evidence>
<evidence type="ECO:0000256" key="7">
    <source>
        <dbReference type="ARBA" id="ARBA00022679"/>
    </source>
</evidence>
<dbReference type="InterPro" id="IPR011068">
    <property type="entry name" value="NuclTrfase_I-like_C"/>
</dbReference>
<dbReference type="GO" id="GO:0046872">
    <property type="term" value="F:metal ion binding"/>
    <property type="evidence" value="ECO:0007669"/>
    <property type="project" value="UniProtKB-KW"/>
</dbReference>
<dbReference type="SUPFAM" id="SSF56219">
    <property type="entry name" value="DNase I-like"/>
    <property type="match status" value="1"/>
</dbReference>
<dbReference type="Proteomes" id="UP000078576">
    <property type="component" value="Unassembled WGS sequence"/>
</dbReference>
<evidence type="ECO:0000256" key="8">
    <source>
        <dbReference type="ARBA" id="ARBA00022723"/>
    </source>
</evidence>
<evidence type="ECO:0000259" key="14">
    <source>
        <dbReference type="Pfam" id="PF03372"/>
    </source>
</evidence>
<dbReference type="InterPro" id="IPR009097">
    <property type="entry name" value="Cyclic_Pdiesterase"/>
</dbReference>
<dbReference type="STRING" id="694573.A0A194UU88"/>
<organism evidence="18 19">
    <name type="scientific">Cytospora mali</name>
    <name type="common">Apple Valsa canker fungus</name>
    <name type="synonym">Valsa mali</name>
    <dbReference type="NCBI Taxonomy" id="578113"/>
    <lineage>
        <taxon>Eukaryota</taxon>
        <taxon>Fungi</taxon>
        <taxon>Dikarya</taxon>
        <taxon>Ascomycota</taxon>
        <taxon>Pezizomycotina</taxon>
        <taxon>Sordariomycetes</taxon>
        <taxon>Sordariomycetidae</taxon>
        <taxon>Diaporthales</taxon>
        <taxon>Cytosporaceae</taxon>
        <taxon>Cytospora</taxon>
    </lineage>
</organism>
<dbReference type="GO" id="GO:0005634">
    <property type="term" value="C:nucleus"/>
    <property type="evidence" value="ECO:0007669"/>
    <property type="project" value="UniProtKB-SubCell"/>
</dbReference>
<feature type="domain" description="MJ1316 RNA cyclic group end recognition" evidence="15">
    <location>
        <begin position="1100"/>
        <end position="1170"/>
    </location>
</feature>
<evidence type="ECO:0000259" key="15">
    <source>
        <dbReference type="Pfam" id="PF04457"/>
    </source>
</evidence>
<dbReference type="OrthoDB" id="10263155at2759"/>
<dbReference type="Gene3D" id="3.60.10.10">
    <property type="entry name" value="Endonuclease/exonuclease/phosphatase"/>
    <property type="match status" value="1"/>
</dbReference>
<sequence>MATTQITTSSHDTALCILPPRSTWPRIDRLRSRYDKAYGKWPPHINLVYPFVQVDALPRAVEAIQSAVTRDQRSFRACLDSADVFNHRNDNTIFVHDNTESNPLTDLRRVILESLGQEDVGGYRMHMTIGQSEDVNASWHRFLLQKANSLPTVEWTVDELHVLVRERSPAGGSEMRAWATISLEDGSIRRLELPKPFYDEPQPSAEDEGLPYTYTEGDIWRKSPGVDHAKPSSAAPATLAVATYNVLAEFFHPPAQKRYPLIVKNILSDRAKADVLVLEEVTDDFLAYLLKNEDIRAMFPFCSWGPPDQDDVEPLPSHNNIVVLSNQMFEWESVPFHREHKGAVVVKFQTIGQQDDTVFRPLILAAVHLTHGLKDGSITAKKTEVEMILKYLAQNYVDHPVILTGDFNITTSSYTITQALEKNAVSSQAVAHLRNFDRSFLADGFVDTWAVSRLERGTASRDDLETAFEGEQGATYDPTANPLAAEITGSGFNMRPQRYDRILVKGDDYFKTLQFNQFGFLTEALQEDGKDVTLHASDHWGVRAILRLGPEPESQRSAVVGARVVPVQLKSAQNSLADPAALLDALKQSKSIPSEEEIEKRASAFKLLQSVITEPSSSTAPDQGRSSPQLIVVPVGSYGLGVWNSSSDIDCLCIGPFSPSTFFALTTQRLRKASGKGIRVIRRVKAFTGIMLELDVQGVMVDLQYAPSHAIAENWPGALEHPASSPVWALSAQTLNKFKPVRDLDYVRRSVPDITNFRLAHRLIKEWAKRRGIYAAKYGYLSGIQITILLARVYKLLAHEAAVVSIPDLLTTFFNHYANFDWKKDLAFDPFFHKQLNYRRTDREPMAIIGYFPPALNTCTAASVPSVRTITEEFQRADRLLHDEGMTWAQFLAADDGNFLQSFKRYIKIDVQFWGGSLTKGRSFVGWLESRCVSLLVDLKRRLPELHVRFWPARFVEKMEDAAEDDDQGSYQGFYLIGIDKPKETVTDERVIYDNLITTLARFGDQIRGDKNYFDERNSLMTITVAKAAEVKSFEIDHREWGRYTTGDDESDDDDDEDEEAQASSIYEDYHAVHTAAKKSKTTNSPRSVVVTKPEGAGKFRTAADVLNRLRWDPALDSGNYVVGYEDRFAGAMEKGLDIWKSEQTDDEFIPQHRILYFKRRSDGVVVWDRMTRTDLLFGSGGPAAG</sequence>